<evidence type="ECO:0000256" key="2">
    <source>
        <dbReference type="SAM" id="MobiDB-lite"/>
    </source>
</evidence>
<accession>A0ABN1ZG51</accession>
<proteinExistence type="inferred from homology"/>
<feature type="domain" description="Prokaryotic-type class I peptide chain release factors" evidence="3">
    <location>
        <begin position="9"/>
        <end position="134"/>
    </location>
</feature>
<dbReference type="RefSeq" id="WP_204606955.1">
    <property type="nucleotide sequence ID" value="NZ_BAAAJX010000016.1"/>
</dbReference>
<dbReference type="PANTHER" id="PTHR47814:SF1">
    <property type="entry name" value="PEPTIDYL-TRNA HYDROLASE ARFB"/>
    <property type="match status" value="1"/>
</dbReference>
<evidence type="ECO:0000313" key="5">
    <source>
        <dbReference type="Proteomes" id="UP001501742"/>
    </source>
</evidence>
<feature type="region of interest" description="Disordered" evidence="2">
    <location>
        <begin position="96"/>
        <end position="140"/>
    </location>
</feature>
<sequence length="140" mass="15552">MDLEVGPGLTIPESELQWRFSRSSGPGGQHVNTADSRVQLTWDVTGSSALTEEQRTRILERTARRTAAGAITVTVSARRSQLRNREAALDTLGELVREALAPPGPPRRATRPTRGSERRRLASKQQRSATKQQRRRPSDD</sequence>
<dbReference type="EMBL" id="BAAAJX010000016">
    <property type="protein sequence ID" value="GAA1494320.1"/>
    <property type="molecule type" value="Genomic_DNA"/>
</dbReference>
<evidence type="ECO:0000256" key="1">
    <source>
        <dbReference type="ARBA" id="ARBA00010835"/>
    </source>
</evidence>
<dbReference type="Proteomes" id="UP001501742">
    <property type="component" value="Unassembled WGS sequence"/>
</dbReference>
<protein>
    <submittedName>
        <fullName evidence="4">Alternative ribosome rescue aminoacyl-tRNA hydrolase ArfB</fullName>
    </submittedName>
</protein>
<evidence type="ECO:0000259" key="3">
    <source>
        <dbReference type="Pfam" id="PF00472"/>
    </source>
</evidence>
<dbReference type="Gene3D" id="3.30.160.20">
    <property type="match status" value="1"/>
</dbReference>
<gene>
    <name evidence="4" type="primary">arfB</name>
    <name evidence="4" type="ORF">GCM10009627_26660</name>
</gene>
<dbReference type="InterPro" id="IPR045853">
    <property type="entry name" value="Pep_chain_release_fac_I_sf"/>
</dbReference>
<dbReference type="GO" id="GO:0016787">
    <property type="term" value="F:hydrolase activity"/>
    <property type="evidence" value="ECO:0007669"/>
    <property type="project" value="UniProtKB-KW"/>
</dbReference>
<name>A0ABN1ZG51_9MICO</name>
<dbReference type="NCBIfam" id="NF006718">
    <property type="entry name" value="PRK09256.1"/>
    <property type="match status" value="1"/>
</dbReference>
<evidence type="ECO:0000313" key="4">
    <source>
        <dbReference type="EMBL" id="GAA1494320.1"/>
    </source>
</evidence>
<keyword evidence="4" id="KW-0378">Hydrolase</keyword>
<dbReference type="SUPFAM" id="SSF75620">
    <property type="entry name" value="Release factor"/>
    <property type="match status" value="1"/>
</dbReference>
<dbReference type="Pfam" id="PF00472">
    <property type="entry name" value="RF-1"/>
    <property type="match status" value="1"/>
</dbReference>
<organism evidence="4 5">
    <name type="scientific">Curtobacterium herbarum</name>
    <dbReference type="NCBI Taxonomy" id="150122"/>
    <lineage>
        <taxon>Bacteria</taxon>
        <taxon>Bacillati</taxon>
        <taxon>Actinomycetota</taxon>
        <taxon>Actinomycetes</taxon>
        <taxon>Micrococcales</taxon>
        <taxon>Microbacteriaceae</taxon>
        <taxon>Curtobacterium</taxon>
    </lineage>
</organism>
<keyword evidence="5" id="KW-1185">Reference proteome</keyword>
<dbReference type="PANTHER" id="PTHR47814">
    <property type="entry name" value="PEPTIDYL-TRNA HYDROLASE ARFB"/>
    <property type="match status" value="1"/>
</dbReference>
<comment type="caution">
    <text evidence="4">The sequence shown here is derived from an EMBL/GenBank/DDBJ whole genome shotgun (WGS) entry which is preliminary data.</text>
</comment>
<comment type="similarity">
    <text evidence="1">Belongs to the prokaryotic/mitochondrial release factor family.</text>
</comment>
<dbReference type="InterPro" id="IPR000352">
    <property type="entry name" value="Pep_chain_release_fac_I"/>
</dbReference>
<reference evidence="4 5" key="1">
    <citation type="journal article" date="2019" name="Int. J. Syst. Evol. Microbiol.">
        <title>The Global Catalogue of Microorganisms (GCM) 10K type strain sequencing project: providing services to taxonomists for standard genome sequencing and annotation.</title>
        <authorList>
            <consortium name="The Broad Institute Genomics Platform"/>
            <consortium name="The Broad Institute Genome Sequencing Center for Infectious Disease"/>
            <person name="Wu L."/>
            <person name="Ma J."/>
        </authorList>
    </citation>
    <scope>NUCLEOTIDE SEQUENCE [LARGE SCALE GENOMIC DNA]</scope>
    <source>
        <strain evidence="4 5">JCM 12140</strain>
    </source>
</reference>